<comment type="caution">
    <text evidence="3">The sequence shown here is derived from an EMBL/GenBank/DDBJ whole genome shotgun (WGS) entry which is preliminary data.</text>
</comment>
<dbReference type="Pfam" id="PF03050">
    <property type="entry name" value="DDE_Tnp_IS66"/>
    <property type="match status" value="1"/>
</dbReference>
<gene>
    <name evidence="3" type="ORF">IAB59_06185</name>
</gene>
<dbReference type="PANTHER" id="PTHR33678:SF1">
    <property type="entry name" value="BLL1576 PROTEIN"/>
    <property type="match status" value="1"/>
</dbReference>
<dbReference type="PANTHER" id="PTHR33678">
    <property type="entry name" value="BLL1576 PROTEIN"/>
    <property type="match status" value="1"/>
</dbReference>
<dbReference type="InterPro" id="IPR052344">
    <property type="entry name" value="Transposase-related"/>
</dbReference>
<organism evidence="3 4">
    <name type="scientific">Candidatus Onthousia faecipullorum</name>
    <dbReference type="NCBI Taxonomy" id="2840887"/>
    <lineage>
        <taxon>Bacteria</taxon>
        <taxon>Bacillati</taxon>
        <taxon>Bacillota</taxon>
        <taxon>Bacilli</taxon>
        <taxon>Candidatus Onthousia</taxon>
    </lineage>
</organism>
<feature type="domain" description="Transposase IS66 central" evidence="2">
    <location>
        <begin position="6"/>
        <end position="264"/>
    </location>
</feature>
<dbReference type="AlphaFoldDB" id="A0A9D1GD89"/>
<name>A0A9D1GD89_9FIRM</name>
<dbReference type="EMBL" id="DVKQ01000079">
    <property type="protein sequence ID" value="HIT38044.1"/>
    <property type="molecule type" value="Genomic_DNA"/>
</dbReference>
<reference evidence="3" key="2">
    <citation type="journal article" date="2021" name="PeerJ">
        <title>Extensive microbial diversity within the chicken gut microbiome revealed by metagenomics and culture.</title>
        <authorList>
            <person name="Gilroy R."/>
            <person name="Ravi A."/>
            <person name="Getino M."/>
            <person name="Pursley I."/>
            <person name="Horton D.L."/>
            <person name="Alikhan N.F."/>
            <person name="Baker D."/>
            <person name="Gharbi K."/>
            <person name="Hall N."/>
            <person name="Watson M."/>
            <person name="Adriaenssens E.M."/>
            <person name="Foster-Nyarko E."/>
            <person name="Jarju S."/>
            <person name="Secka A."/>
            <person name="Antonio M."/>
            <person name="Oren A."/>
            <person name="Chaudhuri R.R."/>
            <person name="La Ragione R."/>
            <person name="Hildebrand F."/>
            <person name="Pallen M.J."/>
        </authorList>
    </citation>
    <scope>NUCLEOTIDE SEQUENCE</scope>
    <source>
        <strain evidence="3">CHK195-26880</strain>
    </source>
</reference>
<reference evidence="3" key="1">
    <citation type="submission" date="2020-10" db="EMBL/GenBank/DDBJ databases">
        <authorList>
            <person name="Gilroy R."/>
        </authorList>
    </citation>
    <scope>NUCLEOTIDE SEQUENCE</scope>
    <source>
        <strain evidence="3">CHK195-26880</strain>
    </source>
</reference>
<evidence type="ECO:0000256" key="1">
    <source>
        <dbReference type="SAM" id="Coils"/>
    </source>
</evidence>
<feature type="coiled-coil region" evidence="1">
    <location>
        <begin position="174"/>
        <end position="201"/>
    </location>
</feature>
<protein>
    <submittedName>
        <fullName evidence="3">Transposase</fullName>
    </submittedName>
</protein>
<accession>A0A9D1GD89</accession>
<sequence>MNNLYNSTDGVTRFIKDITNGGISLSKGTLINWNNELKEKLTPLINKIETNLLNSYYINHDESTIKIDGENNNVFCACNKFNTRLWPSEHKSQESLDKIGFLSQFKGVIVKDGTELYNKYGICLSQCLSHILRYLKGIYDYIPHKSPKELSEFLSHCNKIRNEFIKKDITSFPIEEYNSLIVKYNELIDNWEKELREDTDNYLFDDELKLWRRMKYDNKVMDSSIRGDRDEILYFLKDFKVPSTNNPAEIAQRGAKIKQKIGKFRSFEGADTYCIIKSCILTYKKNNINVYNALVSAFDNNLVLI</sequence>
<dbReference type="InterPro" id="IPR004291">
    <property type="entry name" value="Transposase_IS66_central"/>
</dbReference>
<proteinExistence type="predicted"/>
<evidence type="ECO:0000259" key="2">
    <source>
        <dbReference type="Pfam" id="PF03050"/>
    </source>
</evidence>
<evidence type="ECO:0000313" key="4">
    <source>
        <dbReference type="Proteomes" id="UP000886833"/>
    </source>
</evidence>
<keyword evidence="1" id="KW-0175">Coiled coil</keyword>
<evidence type="ECO:0000313" key="3">
    <source>
        <dbReference type="EMBL" id="HIT38044.1"/>
    </source>
</evidence>
<dbReference type="Proteomes" id="UP000886833">
    <property type="component" value="Unassembled WGS sequence"/>
</dbReference>